<comment type="function">
    <text evidence="1">Component of the nexin-dynein regulatory complex (N-DRC), a key regulator of ciliary/flagellar motility which maintains the alignment and integrity of the distal axoneme and regulates microtubule sliding in motile axonemes.</text>
</comment>
<evidence type="ECO:0000313" key="12">
    <source>
        <dbReference type="Proteomes" id="UP001141327"/>
    </source>
</evidence>
<evidence type="ECO:0000256" key="4">
    <source>
        <dbReference type="ARBA" id="ARBA00021752"/>
    </source>
</evidence>
<keyword evidence="7" id="KW-0969">Cilium</keyword>
<keyword evidence="9" id="KW-0966">Cell projection</keyword>
<keyword evidence="5" id="KW-0963">Cytoplasm</keyword>
<protein>
    <recommendedName>
        <fullName evidence="4">Dynein regulatory complex protein 10</fullName>
    </recommendedName>
</protein>
<feature type="region of interest" description="Disordered" evidence="10">
    <location>
        <begin position="325"/>
        <end position="349"/>
    </location>
</feature>
<proteinExistence type="inferred from homology"/>
<evidence type="ECO:0000256" key="2">
    <source>
        <dbReference type="ARBA" id="ARBA00004611"/>
    </source>
</evidence>
<evidence type="ECO:0000256" key="8">
    <source>
        <dbReference type="ARBA" id="ARBA00023212"/>
    </source>
</evidence>
<dbReference type="EMBL" id="JAPMOS010000176">
    <property type="protein sequence ID" value="KAJ4454208.1"/>
    <property type="molecule type" value="Genomic_DNA"/>
</dbReference>
<dbReference type="PANTHER" id="PTHR31598:SF1">
    <property type="entry name" value="DYNEIN REGULATORY COMPLEX PROTEIN 10"/>
    <property type="match status" value="1"/>
</dbReference>
<evidence type="ECO:0000256" key="7">
    <source>
        <dbReference type="ARBA" id="ARBA00023069"/>
    </source>
</evidence>
<gene>
    <name evidence="11" type="ORF">PAPYR_11157</name>
</gene>
<comment type="subcellular location">
    <subcellularLocation>
        <location evidence="2">Cytoplasm</location>
        <location evidence="2">Cytoskeleton</location>
        <location evidence="2">Flagellum axoneme</location>
    </subcellularLocation>
</comment>
<comment type="caution">
    <text evidence="11">The sequence shown here is derived from an EMBL/GenBank/DDBJ whole genome shotgun (WGS) entry which is preliminary data.</text>
</comment>
<feature type="compositionally biased region" description="Basic and acidic residues" evidence="10">
    <location>
        <begin position="239"/>
        <end position="269"/>
    </location>
</feature>
<reference evidence="11" key="1">
    <citation type="journal article" date="2022" name="bioRxiv">
        <title>Genomics of Preaxostyla Flagellates Illuminates Evolutionary Transitions and the Path Towards Mitochondrial Loss.</title>
        <authorList>
            <person name="Novak L.V.F."/>
            <person name="Treitli S.C."/>
            <person name="Pyrih J."/>
            <person name="Halakuc P."/>
            <person name="Pipaliya S.V."/>
            <person name="Vacek V."/>
            <person name="Brzon O."/>
            <person name="Soukal P."/>
            <person name="Eme L."/>
            <person name="Dacks J.B."/>
            <person name="Karnkowska A."/>
            <person name="Elias M."/>
            <person name="Hampl V."/>
        </authorList>
    </citation>
    <scope>NUCLEOTIDE SEQUENCE</scope>
    <source>
        <strain evidence="11">RCP-MX</strain>
    </source>
</reference>
<dbReference type="InterPro" id="IPR042815">
    <property type="entry name" value="DRC10"/>
</dbReference>
<comment type="similarity">
    <text evidence="3">Belongs to the DRC10 family.</text>
</comment>
<feature type="region of interest" description="Disordered" evidence="10">
    <location>
        <begin position="376"/>
        <end position="396"/>
    </location>
</feature>
<dbReference type="Proteomes" id="UP001141327">
    <property type="component" value="Unassembled WGS sequence"/>
</dbReference>
<keyword evidence="6" id="KW-0282">Flagellum</keyword>
<organism evidence="11 12">
    <name type="scientific">Paratrimastix pyriformis</name>
    <dbReference type="NCBI Taxonomy" id="342808"/>
    <lineage>
        <taxon>Eukaryota</taxon>
        <taxon>Metamonada</taxon>
        <taxon>Preaxostyla</taxon>
        <taxon>Paratrimastigidae</taxon>
        <taxon>Paratrimastix</taxon>
    </lineage>
</organism>
<evidence type="ECO:0000256" key="10">
    <source>
        <dbReference type="SAM" id="MobiDB-lite"/>
    </source>
</evidence>
<sequence length="396" mass="46795">MNKLTQIEAERVISVLEDAHLKLTNLSFVQLDLIPQPEMLTPLLGEENEMIAHTILEHKMLEDQYEDLFIQSKELRAPQHKKARDTQTELKTMSDSIKDSTRNIARLLQDHGDVVKRLQHIVNEVPGSSEARAPFAKFFTCFYDLRLLAQDKLQTTVEQERDKHKKLEDIDTKAKKVSLDKTNLEKELTSERRKHETESRMLDDTIHKLDLELQELSTRYQGAKKQLEQMRATQSSDDLAQHESTMRALEEQRKRREEELVSHTADDRLHEKELRNKKRITEEGIEHQIRSYEKLIQDKQAEYDTKKKMVADDIKEIEELSQQADVRERRKRLDAYKKRDEENEAREKKELAERFARSVAILQNLFRRRRDTRIVEALKKKRGKSRKGKKGGKKKR</sequence>
<evidence type="ECO:0000256" key="5">
    <source>
        <dbReference type="ARBA" id="ARBA00022490"/>
    </source>
</evidence>
<accession>A0ABQ8U687</accession>
<feature type="compositionally biased region" description="Basic residues" evidence="10">
    <location>
        <begin position="379"/>
        <end position="396"/>
    </location>
</feature>
<evidence type="ECO:0000256" key="9">
    <source>
        <dbReference type="ARBA" id="ARBA00023273"/>
    </source>
</evidence>
<keyword evidence="12" id="KW-1185">Reference proteome</keyword>
<evidence type="ECO:0000256" key="6">
    <source>
        <dbReference type="ARBA" id="ARBA00022846"/>
    </source>
</evidence>
<name>A0ABQ8U687_9EUKA</name>
<evidence type="ECO:0000256" key="1">
    <source>
        <dbReference type="ARBA" id="ARBA00003029"/>
    </source>
</evidence>
<dbReference type="PANTHER" id="PTHR31598">
    <property type="entry name" value="IQ DOMAIN-CONTAINING PROTEIN D"/>
    <property type="match status" value="1"/>
</dbReference>
<evidence type="ECO:0000313" key="11">
    <source>
        <dbReference type="EMBL" id="KAJ4454208.1"/>
    </source>
</evidence>
<feature type="region of interest" description="Disordered" evidence="10">
    <location>
        <begin position="225"/>
        <end position="269"/>
    </location>
</feature>
<evidence type="ECO:0000256" key="3">
    <source>
        <dbReference type="ARBA" id="ARBA00009071"/>
    </source>
</evidence>
<keyword evidence="8" id="KW-0206">Cytoskeleton</keyword>